<keyword evidence="6" id="KW-0067">ATP-binding</keyword>
<comment type="subcellular location">
    <subcellularLocation>
        <location evidence="1">Cell membrane</location>
        <topology evidence="1">Single-pass type I membrane protein</topology>
    </subcellularLocation>
</comment>
<evidence type="ECO:0000313" key="16">
    <source>
        <dbReference type="Proteomes" id="UP000054324"/>
    </source>
</evidence>
<dbReference type="Pfam" id="PF21114">
    <property type="entry name" value="DDR1-2_DS-like"/>
    <property type="match status" value="1"/>
</dbReference>
<dbReference type="EMBL" id="KL596619">
    <property type="protein sequence ID" value="KER34199.1"/>
    <property type="molecule type" value="Genomic_DNA"/>
</dbReference>
<feature type="compositionally biased region" description="Polar residues" evidence="11">
    <location>
        <begin position="857"/>
        <end position="876"/>
    </location>
</feature>
<keyword evidence="4 13" id="KW-0732">Signal</keyword>
<evidence type="ECO:0000256" key="12">
    <source>
        <dbReference type="SAM" id="Phobius"/>
    </source>
</evidence>
<dbReference type="PANTHER" id="PTHR24543">
    <property type="entry name" value="MULTICOPPER OXIDASE-RELATED"/>
    <property type="match status" value="1"/>
</dbReference>
<dbReference type="InterPro" id="IPR048525">
    <property type="entry name" value="DDR1-2_DS-like"/>
</dbReference>
<keyword evidence="3 12" id="KW-0812">Transmembrane</keyword>
<accession>A0A075AJY6</accession>
<dbReference type="Pfam" id="PF00754">
    <property type="entry name" value="F5_F8_type_C"/>
    <property type="match status" value="1"/>
</dbReference>
<dbReference type="Proteomes" id="UP000054324">
    <property type="component" value="Unassembled WGS sequence"/>
</dbReference>
<evidence type="ECO:0000256" key="10">
    <source>
        <dbReference type="ARBA" id="ARBA00023180"/>
    </source>
</evidence>
<dbReference type="InterPro" id="IPR000421">
    <property type="entry name" value="FA58C"/>
</dbReference>
<sequence>MIKKLLYWINVWVTILISGFAQSFKPEQIVRRGPGSDLHCMSPLISAYDEFPDSAFSASSVLQNKTDFQPYQARLTDVYGSKEHTSGYAWCPNSMVDEMLREWIQAEFSDLVIIKSIFTAGRGDGNVKEFMPSFVFKYQREDGGTWYEHVKRDGARILKANSDPRNLARATLDSVVIAKRVRIYPYSRKGSRDVCLRFALYGCKFPDGVVSYTIPQGGLRSQTSFRSPALGDPLEPVVARHLKDLSYDGQIIPTTYQLTDGLGQLMDNVAFLGNLTRESDLYPSQPGFHFVGWPQGEQSEIQLIFKFDTTRRFTWIRLFTFDSLILRVRLFSHAMVAFSMNGLTFSDSVEFSTGRVQYYDPQLTSLSRVRREPIVRRSKQRKLSSSSQQDPRIYADPEYGGAIVVELALGERMGRYVRLTLTAADIWTVLSEVQFNSTVTKPPPVTDTPIVPVVEKTVGVDLSPGIVHSANGKAEQENGQDAQPSPFKSDTIPLGSTPNDANGKQGAHDLHPSGGKPNVSDAEGKLVTLLPIVIALGVLLFLLPVVVLIWLCSRRHFKRKQFKCRQKMHLNDGSTRTILRSVATSNMHEGAKLLGNSQPEGKSTLAPQLCFPNGIHPSNMFQRQNDPSLNGQVATNSVLHSMSGNPGVALSGPTSVAPDKFESHADATQLCSQADGGYMTGVGSPLPNQTNIHPPLIPTLIAIPTTTPTGQIVLRPIGYGHSTTELSALAGLGGEFITGGSLGGLGTPDSGSLYASIRASAMQLGQSTLSGGESEAYDKTGSAFLPPPLPMRHLGRDEGVQWRGEDTDEGETDLRESDTTASGAKEPERQQTTVSQCFTMGSKSIHNEEAEQENDNSESVGNSNAKTVTNPTDTNHASSVPSVASASPKPQEGTTFANEALFSQMKRTKLRPVSQRISSALITGHRHSGLSLPDGEEAYTPYLSASVRRPGSKGHVPVKALHGTPAGLVLRPYGPEYASASIFEFPVQISEACSVAPTSSMETVPANSYHPSFPAFPPASIPHAVPALTSDGTFSIYSGPASLPIGTGTLRPLSKHVTPNPNHRLQTTVGQHPAGLMFLGGIGFEDMDALYQAAQPNVFSYPPEMGRPCNIYQPDQLVPAQQSQNGNLNLSETHEPWLLANSKQLNPLCSEIGPQKSAWLTDVRGGTLRLFPASVQQFPLGHASAGVNDLSQITPQVSPQHYFPPHLILQHPNQHQQQQQQQFRSMAVQQPSNSMKLPNGEPHAQADIHRGSPVGAASASVAYLPGVSDSNSRETNHSGRLSIYSVCT</sequence>
<evidence type="ECO:0000256" key="8">
    <source>
        <dbReference type="ARBA" id="ARBA00023136"/>
    </source>
</evidence>
<dbReference type="InterPro" id="IPR008979">
    <property type="entry name" value="Galactose-bd-like_sf"/>
</dbReference>
<feature type="chain" id="PRO_5001704686" description="F5/8 type C domain-containing protein" evidence="13">
    <location>
        <begin position="22"/>
        <end position="1288"/>
    </location>
</feature>
<dbReference type="RefSeq" id="XP_009161983.1">
    <property type="nucleotide sequence ID" value="XM_009163719.1"/>
</dbReference>
<evidence type="ECO:0000256" key="6">
    <source>
        <dbReference type="ARBA" id="ARBA00022840"/>
    </source>
</evidence>
<evidence type="ECO:0000256" key="1">
    <source>
        <dbReference type="ARBA" id="ARBA00004251"/>
    </source>
</evidence>
<dbReference type="CTD" id="20314250"/>
<feature type="signal peptide" evidence="13">
    <location>
        <begin position="1"/>
        <end position="21"/>
    </location>
</feature>
<feature type="compositionally biased region" description="Polar residues" evidence="11">
    <location>
        <begin position="830"/>
        <end position="844"/>
    </location>
</feature>
<keyword evidence="9" id="KW-1015">Disulfide bond</keyword>
<feature type="compositionally biased region" description="Low complexity" evidence="11">
    <location>
        <begin position="1213"/>
        <end position="1230"/>
    </location>
</feature>
<evidence type="ECO:0000256" key="4">
    <source>
        <dbReference type="ARBA" id="ARBA00022729"/>
    </source>
</evidence>
<feature type="transmembrane region" description="Helical" evidence="12">
    <location>
        <begin position="526"/>
        <end position="551"/>
    </location>
</feature>
<evidence type="ECO:0000256" key="7">
    <source>
        <dbReference type="ARBA" id="ARBA00022989"/>
    </source>
</evidence>
<evidence type="ECO:0000256" key="5">
    <source>
        <dbReference type="ARBA" id="ARBA00022741"/>
    </source>
</evidence>
<reference evidence="15 16" key="1">
    <citation type="submission" date="2013-11" db="EMBL/GenBank/DDBJ databases">
        <title>Opisthorchis viverrini - life in the bile duct.</title>
        <authorList>
            <person name="Young N.D."/>
            <person name="Nagarajan N."/>
            <person name="Lin S.J."/>
            <person name="Korhonen P.K."/>
            <person name="Jex A.R."/>
            <person name="Hall R.S."/>
            <person name="Safavi-Hemami H."/>
            <person name="Kaewkong W."/>
            <person name="Bertrand D."/>
            <person name="Gao S."/>
            <person name="Seet Q."/>
            <person name="Wongkham S."/>
            <person name="Teh B.T."/>
            <person name="Wongkham C."/>
            <person name="Intapan P.M."/>
            <person name="Maleewong W."/>
            <person name="Yang X."/>
            <person name="Hu M."/>
            <person name="Wang Z."/>
            <person name="Hofmann A."/>
            <person name="Sternberg P.W."/>
            <person name="Tan P."/>
            <person name="Wang J."/>
            <person name="Gasser R.B."/>
        </authorList>
    </citation>
    <scope>NUCLEOTIDE SEQUENCE [LARGE SCALE GENOMIC DNA]</scope>
</reference>
<keyword evidence="2" id="KW-1003">Cell membrane</keyword>
<evidence type="ECO:0000256" key="11">
    <source>
        <dbReference type="SAM" id="MobiDB-lite"/>
    </source>
</evidence>
<dbReference type="KEGG" id="ovi:T265_00062"/>
<gene>
    <name evidence="15" type="ORF">T265_00062</name>
</gene>
<evidence type="ECO:0000259" key="14">
    <source>
        <dbReference type="PROSITE" id="PS50022"/>
    </source>
</evidence>
<evidence type="ECO:0000256" key="3">
    <source>
        <dbReference type="ARBA" id="ARBA00022692"/>
    </source>
</evidence>
<evidence type="ECO:0000256" key="2">
    <source>
        <dbReference type="ARBA" id="ARBA00022475"/>
    </source>
</evidence>
<dbReference type="GO" id="GO:0005886">
    <property type="term" value="C:plasma membrane"/>
    <property type="evidence" value="ECO:0007669"/>
    <property type="project" value="UniProtKB-SubCell"/>
</dbReference>
<evidence type="ECO:0000256" key="13">
    <source>
        <dbReference type="SAM" id="SignalP"/>
    </source>
</evidence>
<organism evidence="15 16">
    <name type="scientific">Opisthorchis viverrini</name>
    <name type="common">Southeast Asian liver fluke</name>
    <dbReference type="NCBI Taxonomy" id="6198"/>
    <lineage>
        <taxon>Eukaryota</taxon>
        <taxon>Metazoa</taxon>
        <taxon>Spiralia</taxon>
        <taxon>Lophotrochozoa</taxon>
        <taxon>Platyhelminthes</taxon>
        <taxon>Trematoda</taxon>
        <taxon>Digenea</taxon>
        <taxon>Opisthorchiida</taxon>
        <taxon>Opisthorchiata</taxon>
        <taxon>Opisthorchiidae</taxon>
        <taxon>Opisthorchis</taxon>
    </lineage>
</organism>
<keyword evidence="16" id="KW-1185">Reference proteome</keyword>
<dbReference type="Gene3D" id="2.60.120.260">
    <property type="entry name" value="Galactose-binding domain-like"/>
    <property type="match status" value="1"/>
</dbReference>
<name>A0A075AJY6_OPIVI</name>
<protein>
    <recommendedName>
        <fullName evidence="14">F5/8 type C domain-containing protein</fullName>
    </recommendedName>
</protein>
<feature type="region of interest" description="Disordered" evidence="11">
    <location>
        <begin position="465"/>
        <end position="517"/>
    </location>
</feature>
<evidence type="ECO:0000256" key="9">
    <source>
        <dbReference type="ARBA" id="ARBA00023157"/>
    </source>
</evidence>
<dbReference type="SUPFAM" id="SSF49785">
    <property type="entry name" value="Galactose-binding domain-like"/>
    <property type="match status" value="1"/>
</dbReference>
<dbReference type="OrthoDB" id="6071166at2759"/>
<evidence type="ECO:0000313" key="15">
    <source>
        <dbReference type="EMBL" id="KER34199.1"/>
    </source>
</evidence>
<feature type="region of interest" description="Disordered" evidence="11">
    <location>
        <begin position="769"/>
        <end position="892"/>
    </location>
</feature>
<keyword evidence="8 12" id="KW-0472">Membrane</keyword>
<feature type="compositionally biased region" description="Basic and acidic residues" evidence="11">
    <location>
        <begin position="794"/>
        <end position="805"/>
    </location>
</feature>
<feature type="region of interest" description="Disordered" evidence="11">
    <location>
        <begin position="1266"/>
        <end position="1288"/>
    </location>
</feature>
<dbReference type="GO" id="GO:0005524">
    <property type="term" value="F:ATP binding"/>
    <property type="evidence" value="ECO:0007669"/>
    <property type="project" value="UniProtKB-KW"/>
</dbReference>
<dbReference type="PROSITE" id="PS50022">
    <property type="entry name" value="FA58C_3"/>
    <property type="match status" value="1"/>
</dbReference>
<keyword evidence="10" id="KW-0325">Glycoprotein</keyword>
<dbReference type="Gene3D" id="2.60.120.1190">
    <property type="match status" value="1"/>
</dbReference>
<feature type="domain" description="F5/8 type C" evidence="14">
    <location>
        <begin position="40"/>
        <end position="203"/>
    </location>
</feature>
<feature type="region of interest" description="Disordered" evidence="11">
    <location>
        <begin position="1213"/>
        <end position="1252"/>
    </location>
</feature>
<feature type="compositionally biased region" description="Low complexity" evidence="11">
    <location>
        <begin position="877"/>
        <end position="888"/>
    </location>
</feature>
<feature type="compositionally biased region" description="Polar residues" evidence="11">
    <location>
        <begin position="477"/>
        <end position="502"/>
    </location>
</feature>
<keyword evidence="5" id="KW-0547">Nucleotide-binding</keyword>
<proteinExistence type="predicted"/>
<keyword evidence="7 12" id="KW-1133">Transmembrane helix</keyword>
<dbReference type="GeneID" id="20314250"/>